<comment type="subcellular location">
    <subcellularLocation>
        <location evidence="1">Cell membrane</location>
        <topology evidence="1">Multi-pass membrane protein</topology>
    </subcellularLocation>
</comment>
<dbReference type="PANTHER" id="PTHR21137">
    <property type="entry name" value="ODORANT RECEPTOR"/>
    <property type="match status" value="1"/>
</dbReference>
<feature type="transmembrane region" description="Helical" evidence="10">
    <location>
        <begin position="70"/>
        <end position="90"/>
    </location>
</feature>
<proteinExistence type="predicted"/>
<keyword evidence="6 10" id="KW-1133">Transmembrane helix</keyword>
<keyword evidence="2" id="KW-1003">Cell membrane</keyword>
<feature type="transmembrane region" description="Helical" evidence="10">
    <location>
        <begin position="102"/>
        <end position="119"/>
    </location>
</feature>
<dbReference type="GO" id="GO:0005886">
    <property type="term" value="C:plasma membrane"/>
    <property type="evidence" value="ECO:0007669"/>
    <property type="project" value="UniProtKB-SubCell"/>
</dbReference>
<keyword evidence="3" id="KW-0716">Sensory transduction</keyword>
<evidence type="ECO:0000313" key="12">
    <source>
        <dbReference type="Proteomes" id="UP001153620"/>
    </source>
</evidence>
<evidence type="ECO:0000256" key="10">
    <source>
        <dbReference type="SAM" id="Phobius"/>
    </source>
</evidence>
<dbReference type="Pfam" id="PF02949">
    <property type="entry name" value="7tm_6"/>
    <property type="match status" value="1"/>
</dbReference>
<feature type="transmembrane region" description="Helical" evidence="10">
    <location>
        <begin position="165"/>
        <end position="190"/>
    </location>
</feature>
<protein>
    <submittedName>
        <fullName evidence="11">Uncharacterized protein</fullName>
    </submittedName>
</protein>
<evidence type="ECO:0000256" key="8">
    <source>
        <dbReference type="ARBA" id="ARBA00023170"/>
    </source>
</evidence>
<dbReference type="GO" id="GO:0004984">
    <property type="term" value="F:olfactory receptor activity"/>
    <property type="evidence" value="ECO:0007669"/>
    <property type="project" value="InterPro"/>
</dbReference>
<evidence type="ECO:0000313" key="11">
    <source>
        <dbReference type="EMBL" id="CAG9806812.1"/>
    </source>
</evidence>
<dbReference type="EMBL" id="OU895879">
    <property type="protein sequence ID" value="CAG9806812.1"/>
    <property type="molecule type" value="Genomic_DNA"/>
</dbReference>
<keyword evidence="7 10" id="KW-0472">Membrane</keyword>
<dbReference type="Proteomes" id="UP001153620">
    <property type="component" value="Chromosome 3"/>
</dbReference>
<dbReference type="GO" id="GO:0007165">
    <property type="term" value="P:signal transduction"/>
    <property type="evidence" value="ECO:0007669"/>
    <property type="project" value="UniProtKB-KW"/>
</dbReference>
<sequence length="322" mass="36943">MESLTKSVVSISENVLKLLNLKLVKKSSDGSCIAFEDFFPSDKIANLLGYTFLPNRGTKTRRFARFFSDLAQISFILTMFLFIYSLILSFQSKTIDRMIENILFTGVNSVIIVKTFLIFNKNLPKIEENLRLLEKHFPNSKANQATYKVNDYLQGMNRFCKFYQALFHAVTLHFIFMPIIYQIYGALLSVDTEWKHIFSLDLPFNQLQSVVYELIYIIEAWQIVTAIQFIVSTDLLFINLFQITAMELSILGEKLSEIGLIKNEAEAIKEMRNLVDVHKQLIEVSENVSDLFAPLMLCNSFCSITSLCTASFLVVVGQAEFF</sequence>
<reference evidence="11" key="2">
    <citation type="submission" date="2022-10" db="EMBL/GenBank/DDBJ databases">
        <authorList>
            <consortium name="ENA_rothamsted_submissions"/>
            <consortium name="culmorum"/>
            <person name="King R."/>
        </authorList>
    </citation>
    <scope>NUCLEOTIDE SEQUENCE</scope>
</reference>
<accession>A0A9N9S0E8</accession>
<evidence type="ECO:0000256" key="9">
    <source>
        <dbReference type="ARBA" id="ARBA00023224"/>
    </source>
</evidence>
<organism evidence="11 12">
    <name type="scientific">Chironomus riparius</name>
    <dbReference type="NCBI Taxonomy" id="315576"/>
    <lineage>
        <taxon>Eukaryota</taxon>
        <taxon>Metazoa</taxon>
        <taxon>Ecdysozoa</taxon>
        <taxon>Arthropoda</taxon>
        <taxon>Hexapoda</taxon>
        <taxon>Insecta</taxon>
        <taxon>Pterygota</taxon>
        <taxon>Neoptera</taxon>
        <taxon>Endopterygota</taxon>
        <taxon>Diptera</taxon>
        <taxon>Nematocera</taxon>
        <taxon>Chironomoidea</taxon>
        <taxon>Chironomidae</taxon>
        <taxon>Chironominae</taxon>
        <taxon>Chironomus</taxon>
    </lineage>
</organism>
<name>A0A9N9S0E8_9DIPT</name>
<dbReference type="OrthoDB" id="8185860at2759"/>
<gene>
    <name evidence="11" type="ORF">CHIRRI_LOCUS9666</name>
</gene>
<keyword evidence="4 10" id="KW-0812">Transmembrane</keyword>
<evidence type="ECO:0000256" key="7">
    <source>
        <dbReference type="ARBA" id="ARBA00023136"/>
    </source>
</evidence>
<keyword evidence="5" id="KW-0552">Olfaction</keyword>
<dbReference type="PANTHER" id="PTHR21137:SF35">
    <property type="entry name" value="ODORANT RECEPTOR 19A-RELATED"/>
    <property type="match status" value="1"/>
</dbReference>
<reference evidence="11" key="1">
    <citation type="submission" date="2022-01" db="EMBL/GenBank/DDBJ databases">
        <authorList>
            <person name="King R."/>
        </authorList>
    </citation>
    <scope>NUCLEOTIDE SEQUENCE</scope>
</reference>
<evidence type="ECO:0000256" key="1">
    <source>
        <dbReference type="ARBA" id="ARBA00004651"/>
    </source>
</evidence>
<keyword evidence="12" id="KW-1185">Reference proteome</keyword>
<dbReference type="InterPro" id="IPR004117">
    <property type="entry name" value="7tm6_olfct_rcpt"/>
</dbReference>
<keyword evidence="9" id="KW-0807">Transducer</keyword>
<evidence type="ECO:0000256" key="4">
    <source>
        <dbReference type="ARBA" id="ARBA00022692"/>
    </source>
</evidence>
<feature type="transmembrane region" description="Helical" evidence="10">
    <location>
        <begin position="210"/>
        <end position="231"/>
    </location>
</feature>
<dbReference type="GO" id="GO:0005549">
    <property type="term" value="F:odorant binding"/>
    <property type="evidence" value="ECO:0007669"/>
    <property type="project" value="InterPro"/>
</dbReference>
<keyword evidence="8" id="KW-0675">Receptor</keyword>
<evidence type="ECO:0000256" key="3">
    <source>
        <dbReference type="ARBA" id="ARBA00022606"/>
    </source>
</evidence>
<evidence type="ECO:0000256" key="6">
    <source>
        <dbReference type="ARBA" id="ARBA00022989"/>
    </source>
</evidence>
<evidence type="ECO:0000256" key="5">
    <source>
        <dbReference type="ARBA" id="ARBA00022725"/>
    </source>
</evidence>
<evidence type="ECO:0000256" key="2">
    <source>
        <dbReference type="ARBA" id="ARBA00022475"/>
    </source>
</evidence>
<dbReference type="AlphaFoldDB" id="A0A9N9S0E8"/>